<dbReference type="PANTHER" id="PTHR11468:SF3">
    <property type="entry name" value="GLYCOGEN PHOSPHORYLASE, LIVER FORM"/>
    <property type="match status" value="1"/>
</dbReference>
<keyword evidence="9 12" id="KW-0663">Pyridoxal phosphate</keyword>
<evidence type="ECO:0000256" key="5">
    <source>
        <dbReference type="ARBA" id="ARBA00022490"/>
    </source>
</evidence>
<protein>
    <recommendedName>
        <fullName evidence="13">Alpha-1,4 glucan phosphorylase</fullName>
        <ecNumber evidence="13">2.4.1.1</ecNumber>
    </recommendedName>
</protein>
<dbReference type="PANTHER" id="PTHR11468">
    <property type="entry name" value="GLYCOGEN PHOSPHORYLASE"/>
    <property type="match status" value="1"/>
</dbReference>
<evidence type="ECO:0000256" key="9">
    <source>
        <dbReference type="ARBA" id="ARBA00022898"/>
    </source>
</evidence>
<evidence type="ECO:0000256" key="11">
    <source>
        <dbReference type="ARBA" id="ARBA00025174"/>
    </source>
</evidence>
<evidence type="ECO:0000313" key="14">
    <source>
        <dbReference type="EMBL" id="MBM3223240.1"/>
    </source>
</evidence>
<dbReference type="PIRSF" id="PIRSF000460">
    <property type="entry name" value="Pprylas_GlgP"/>
    <property type="match status" value="1"/>
</dbReference>
<dbReference type="Proteomes" id="UP000712673">
    <property type="component" value="Unassembled WGS sequence"/>
</dbReference>
<reference evidence="14" key="1">
    <citation type="submission" date="2019-03" db="EMBL/GenBank/DDBJ databases">
        <title>Lake Tanganyika Metagenome-Assembled Genomes (MAGs).</title>
        <authorList>
            <person name="Tran P."/>
        </authorList>
    </citation>
    <scope>NUCLEOTIDE SEQUENCE</scope>
    <source>
        <strain evidence="14">K_DeepCast_65m_m2_066</strain>
    </source>
</reference>
<dbReference type="NCBIfam" id="TIGR02093">
    <property type="entry name" value="P_ylase"/>
    <property type="match status" value="1"/>
</dbReference>
<dbReference type="FunFam" id="3.40.50.2000:FF:000153">
    <property type="entry name" value="Alpha-1,4 glucan phosphorylase"/>
    <property type="match status" value="1"/>
</dbReference>
<comment type="caution">
    <text evidence="14">The sequence shown here is derived from an EMBL/GenBank/DDBJ whole genome shotgun (WGS) entry which is preliminary data.</text>
</comment>
<evidence type="ECO:0000256" key="7">
    <source>
        <dbReference type="ARBA" id="ARBA00022676"/>
    </source>
</evidence>
<sequence>MQSPELPAYPDHHLSTETVDALEHAICHHVRYSLGKAWPGLSQRDLFVAVALAVRDHMVDTMFETAARYRKANAKRLYYLSMEFLLGRLLGTNLQNLGLLELCHEALLRMGVDLEELREVESDPALGNGGLGRLAACFLDSLATLGMPGYGYGINYDYGLFKQEIDNGYQREKPDLWRTHGTAWQIEHLDQACVVPLYGRLEESQGVSRWVDWRVVIGVPADIPIVGYGGQTVNYLRLFSARASDEFDMQIFQQGDYLHAVEQKIASEAISKVLYPSDAVRAGRELRLVQEYFLVACAMRDIFRRYLKSHTTFDAFPTQVAVHLNDTHPALAVAECMRLLLDEHGLPWETAWDLTQAVTAYTNHTLLPEALETWPVGLLEYVLPRHLQIIYDINARFLHQVAQAAPGDIDRLRRMSLIEEGPQKQVRMAHLAVVGSHTVNGVAALHAELIKTVLMPDFYQLWPERFTNKTNGVTQRRWLLKSNPRLADVLCTTLGNAWITDLEALRALEPYAQDRGFQQTFMRIKHANKERLARLIQETTQVLVDPRTLFDIQVKRIHEYKRQLLNVMRIVYEYLRLVEDQVEPPVPRTYIFAGKVAPGYWAAKQIIKLIHNVGQVINHDPRVRGQMKVIFLPDYRVLLAEKIIPAADLSEHISTAGTEASGTSNMKFAMNGALTIGTLDGANIEIMEEVGKDNIFIFGLKAREIQEFRIHGGYDPRIQYMQHTSVQRVLEAFTSHRFCPEEPGLFGWITHTLLAEGDRYYHLADLPAYIDAQQQVGETYQHQQTWARMAILNVARIGKFSSDRTVLEYARDIWHIQQV</sequence>
<evidence type="ECO:0000256" key="6">
    <source>
        <dbReference type="ARBA" id="ARBA00022533"/>
    </source>
</evidence>
<comment type="catalytic activity">
    <reaction evidence="1 13">
        <text>[(1-&gt;4)-alpha-D-glucosyl](n) + phosphate = [(1-&gt;4)-alpha-D-glucosyl](n-1) + alpha-D-glucose 1-phosphate</text>
        <dbReference type="Rhea" id="RHEA:41732"/>
        <dbReference type="Rhea" id="RHEA-COMP:9584"/>
        <dbReference type="Rhea" id="RHEA-COMP:9586"/>
        <dbReference type="ChEBI" id="CHEBI:15444"/>
        <dbReference type="ChEBI" id="CHEBI:43474"/>
        <dbReference type="ChEBI" id="CHEBI:58601"/>
        <dbReference type="EC" id="2.4.1.1"/>
    </reaction>
</comment>
<dbReference type="FunFam" id="3.40.50.2000:FF:000003">
    <property type="entry name" value="Alpha-1,4 glucan phosphorylase"/>
    <property type="match status" value="1"/>
</dbReference>
<dbReference type="Gene3D" id="3.40.50.2000">
    <property type="entry name" value="Glycogen Phosphorylase B"/>
    <property type="match status" value="2"/>
</dbReference>
<evidence type="ECO:0000256" key="10">
    <source>
        <dbReference type="ARBA" id="ARBA00023277"/>
    </source>
</evidence>
<evidence type="ECO:0000256" key="2">
    <source>
        <dbReference type="ARBA" id="ARBA00001933"/>
    </source>
</evidence>
<evidence type="ECO:0000256" key="4">
    <source>
        <dbReference type="ARBA" id="ARBA00006047"/>
    </source>
</evidence>
<dbReference type="InterPro" id="IPR000811">
    <property type="entry name" value="Glyco_trans_35"/>
</dbReference>
<keyword evidence="8 13" id="KW-0808">Transferase</keyword>
<comment type="function">
    <text evidence="11">Phosphorylase is an important allosteric enzyme in carbohydrate metabolism. Enzymes from different sources differ in their regulatory mechanisms and in their natural substrates. However, all known phosphorylases share catalytic and structural properties.</text>
</comment>
<dbReference type="EC" id="2.4.1.1" evidence="13"/>
<dbReference type="EMBL" id="VGLS01000114">
    <property type="protein sequence ID" value="MBM3223240.1"/>
    <property type="molecule type" value="Genomic_DNA"/>
</dbReference>
<dbReference type="SUPFAM" id="SSF53756">
    <property type="entry name" value="UDP-Glycosyltransferase/glycogen phosphorylase"/>
    <property type="match status" value="1"/>
</dbReference>
<comment type="subcellular location">
    <subcellularLocation>
        <location evidence="3">Cytoplasm</location>
    </subcellularLocation>
</comment>
<evidence type="ECO:0000256" key="12">
    <source>
        <dbReference type="PIRSR" id="PIRSR000460-1"/>
    </source>
</evidence>
<dbReference type="Pfam" id="PF00343">
    <property type="entry name" value="Phosphorylase"/>
    <property type="match status" value="1"/>
</dbReference>
<dbReference type="GO" id="GO:0030170">
    <property type="term" value="F:pyridoxal phosphate binding"/>
    <property type="evidence" value="ECO:0007669"/>
    <property type="project" value="InterPro"/>
</dbReference>
<dbReference type="PROSITE" id="PS00102">
    <property type="entry name" value="PHOSPHORYLASE"/>
    <property type="match status" value="1"/>
</dbReference>
<dbReference type="GO" id="GO:0005737">
    <property type="term" value="C:cytoplasm"/>
    <property type="evidence" value="ECO:0007669"/>
    <property type="project" value="UniProtKB-SubCell"/>
</dbReference>
<keyword evidence="7 13" id="KW-0328">Glycosyltransferase</keyword>
<dbReference type="AlphaFoldDB" id="A0A937W111"/>
<evidence type="ECO:0000313" key="15">
    <source>
        <dbReference type="Proteomes" id="UP000712673"/>
    </source>
</evidence>
<dbReference type="InterPro" id="IPR035090">
    <property type="entry name" value="Pyridoxal_P_attach_site"/>
</dbReference>
<organism evidence="14 15">
    <name type="scientific">Tectimicrobiota bacterium</name>
    <dbReference type="NCBI Taxonomy" id="2528274"/>
    <lineage>
        <taxon>Bacteria</taxon>
        <taxon>Pseudomonadati</taxon>
        <taxon>Nitrospinota/Tectimicrobiota group</taxon>
        <taxon>Candidatus Tectimicrobiota</taxon>
    </lineage>
</organism>
<proteinExistence type="inferred from homology"/>
<evidence type="ECO:0000256" key="13">
    <source>
        <dbReference type="RuleBase" id="RU000587"/>
    </source>
</evidence>
<name>A0A937W111_UNCTE</name>
<dbReference type="GO" id="GO:0005980">
    <property type="term" value="P:glycogen catabolic process"/>
    <property type="evidence" value="ECO:0007669"/>
    <property type="project" value="TreeGrafter"/>
</dbReference>
<keyword evidence="10 13" id="KW-0119">Carbohydrate metabolism</keyword>
<evidence type="ECO:0000256" key="3">
    <source>
        <dbReference type="ARBA" id="ARBA00004496"/>
    </source>
</evidence>
<keyword evidence="6" id="KW-0021">Allosteric enzyme</keyword>
<evidence type="ECO:0000256" key="8">
    <source>
        <dbReference type="ARBA" id="ARBA00022679"/>
    </source>
</evidence>
<keyword evidence="5" id="KW-0963">Cytoplasm</keyword>
<dbReference type="GO" id="GO:0008184">
    <property type="term" value="F:glycogen phosphorylase activity"/>
    <property type="evidence" value="ECO:0007669"/>
    <property type="project" value="InterPro"/>
</dbReference>
<comment type="function">
    <text evidence="13">Allosteric enzyme that catalyzes the rate-limiting step in glycogen catabolism, the phosphorolytic cleavage of glycogen to produce glucose-1-phosphate, and plays a central role in maintaining cellular and organismal glucose homeostasis.</text>
</comment>
<comment type="similarity">
    <text evidence="4 13">Belongs to the glycogen phosphorylase family.</text>
</comment>
<gene>
    <name evidence="14" type="ORF">FJZ47_05470</name>
</gene>
<dbReference type="CDD" id="cd04300">
    <property type="entry name" value="GT35_Glycogen_Phosphorylase"/>
    <property type="match status" value="1"/>
</dbReference>
<dbReference type="InterPro" id="IPR011833">
    <property type="entry name" value="Glycg_phsphrylas"/>
</dbReference>
<accession>A0A937W111</accession>
<feature type="modified residue" description="N6-(pyridoxal phosphate)lysine" evidence="12">
    <location>
        <position position="667"/>
    </location>
</feature>
<comment type="cofactor">
    <cofactor evidence="2 13">
        <name>pyridoxal 5'-phosphate</name>
        <dbReference type="ChEBI" id="CHEBI:597326"/>
    </cofactor>
</comment>
<evidence type="ECO:0000256" key="1">
    <source>
        <dbReference type="ARBA" id="ARBA00001275"/>
    </source>
</evidence>